<gene>
    <name evidence="2" type="ORF">H0E87_025263</name>
</gene>
<protein>
    <submittedName>
        <fullName evidence="2">Uncharacterized protein</fullName>
    </submittedName>
</protein>
<dbReference type="EMBL" id="JACEGQ020000014">
    <property type="protein sequence ID" value="KAH8489977.1"/>
    <property type="molecule type" value="Genomic_DNA"/>
</dbReference>
<feature type="transmembrane region" description="Helical" evidence="1">
    <location>
        <begin position="7"/>
        <end position="26"/>
    </location>
</feature>
<reference evidence="2" key="1">
    <citation type="journal article" date="2021" name="J. Hered.">
        <title>Genome Assembly of Salicaceae Populus deltoides (Eastern Cottonwood) I-69 Based on Nanopore Sequencing and Hi-C Technologies.</title>
        <authorList>
            <person name="Bai S."/>
            <person name="Wu H."/>
            <person name="Zhang J."/>
            <person name="Pan Z."/>
            <person name="Zhao W."/>
            <person name="Li Z."/>
            <person name="Tong C."/>
        </authorList>
    </citation>
    <scope>NUCLEOTIDE SEQUENCE</scope>
    <source>
        <tissue evidence="2">Leaf</tissue>
    </source>
</reference>
<accession>A0A8T2XD69</accession>
<organism evidence="2 3">
    <name type="scientific">Populus deltoides</name>
    <name type="common">Eastern poplar</name>
    <name type="synonym">Eastern cottonwood</name>
    <dbReference type="NCBI Taxonomy" id="3696"/>
    <lineage>
        <taxon>Eukaryota</taxon>
        <taxon>Viridiplantae</taxon>
        <taxon>Streptophyta</taxon>
        <taxon>Embryophyta</taxon>
        <taxon>Tracheophyta</taxon>
        <taxon>Spermatophyta</taxon>
        <taxon>Magnoliopsida</taxon>
        <taxon>eudicotyledons</taxon>
        <taxon>Gunneridae</taxon>
        <taxon>Pentapetalae</taxon>
        <taxon>rosids</taxon>
        <taxon>fabids</taxon>
        <taxon>Malpighiales</taxon>
        <taxon>Salicaceae</taxon>
        <taxon>Saliceae</taxon>
        <taxon>Populus</taxon>
    </lineage>
</organism>
<name>A0A8T2XD69_POPDE</name>
<dbReference type="AlphaFoldDB" id="A0A8T2XD69"/>
<keyword evidence="1" id="KW-1133">Transmembrane helix</keyword>
<evidence type="ECO:0000256" key="1">
    <source>
        <dbReference type="SAM" id="Phobius"/>
    </source>
</evidence>
<proteinExistence type="predicted"/>
<sequence length="60" mass="6482">AFRYAKSLVDVVFAVVFDGVLVEFFFSSGSLQGVCWCVSLFLVAVGAIRAVSWCLAVLAF</sequence>
<keyword evidence="1" id="KW-0812">Transmembrane</keyword>
<feature type="transmembrane region" description="Helical" evidence="1">
    <location>
        <begin position="38"/>
        <end position="59"/>
    </location>
</feature>
<keyword evidence="3" id="KW-1185">Reference proteome</keyword>
<evidence type="ECO:0000313" key="3">
    <source>
        <dbReference type="Proteomes" id="UP000807159"/>
    </source>
</evidence>
<comment type="caution">
    <text evidence="2">The sequence shown here is derived from an EMBL/GenBank/DDBJ whole genome shotgun (WGS) entry which is preliminary data.</text>
</comment>
<feature type="non-terminal residue" evidence="2">
    <location>
        <position position="1"/>
    </location>
</feature>
<keyword evidence="1" id="KW-0472">Membrane</keyword>
<dbReference type="Proteomes" id="UP000807159">
    <property type="component" value="Chromosome 14"/>
</dbReference>
<evidence type="ECO:0000313" key="2">
    <source>
        <dbReference type="EMBL" id="KAH8489977.1"/>
    </source>
</evidence>